<evidence type="ECO:0000256" key="9">
    <source>
        <dbReference type="RuleBase" id="RU361193"/>
    </source>
</evidence>
<sequence length="602" mass="68659">MLFRSRGLVLVGGLMTLVLFCFWAGRTPEYVGYGHSSQNHGWPVKTSLWRTDQDDNYFWRTVKTNYPHSAFQPLPTSAPVNYPKVQTTFPKFSQSAAELRRERQQAVKEVFTRCWNSYRKHAWMADELSPVSAGKTNPFGGWAATLVDSLDSLWIMDMKEEFNDAVAAADKIDFTKTDLKEVNIFETTIRYLGGFLSAFELSEDMRLLRKAVQVGEMIYKAFDTPNHMPILRWNFHDATRGKDQIAGKGVLVAEIGSLCMELTRLSQLTGDPKWFDASQAIMDLLAVQQDSTLLPGQWPLVVDARSEVFNQGSTFTLGAMADSVYEYLPKMAAMMGGQLPVYQTMYEKAMDSALQHNLFRPLTPENKDILISGQIHAKDKDGQTQLELESQGQHLVCFLGGMMALGGRLFNRQQDVDAAIKLTNGCIYTYEAFPHGIMPETFHMVPCDNKEPCEWDEKRWKEGVLKEAKIKEGETGQVDAFIKDERLPKGFTRIPDRRYILRPEAIESVFMLYRVTGQHEFAEHAWSMFKAVEEATKTELANTAVWDVTVADEKPREVDSMESFWMGETLKYFYLIFSDPELISLDEYVFNTEAHPLKRLVV</sequence>
<comment type="cofactor">
    <cofactor evidence="1 7">
        <name>Ca(2+)</name>
        <dbReference type="ChEBI" id="CHEBI:29108"/>
    </cofactor>
</comment>
<dbReference type="Proteomes" id="UP000554235">
    <property type="component" value="Unassembled WGS sequence"/>
</dbReference>
<evidence type="ECO:0000256" key="1">
    <source>
        <dbReference type="ARBA" id="ARBA00001913"/>
    </source>
</evidence>
<dbReference type="GO" id="GO:0005783">
    <property type="term" value="C:endoplasmic reticulum"/>
    <property type="evidence" value="ECO:0007669"/>
    <property type="project" value="TreeGrafter"/>
</dbReference>
<evidence type="ECO:0000256" key="2">
    <source>
        <dbReference type="ARBA" id="ARBA00004922"/>
    </source>
</evidence>
<keyword evidence="11" id="KW-1185">Reference proteome</keyword>
<evidence type="ECO:0000313" key="11">
    <source>
        <dbReference type="Proteomes" id="UP000554235"/>
    </source>
</evidence>
<dbReference type="SUPFAM" id="SSF48225">
    <property type="entry name" value="Seven-hairpin glycosidases"/>
    <property type="match status" value="1"/>
</dbReference>
<comment type="similarity">
    <text evidence="3 9">Belongs to the glycosyl hydrolase 47 family.</text>
</comment>
<dbReference type="Gene3D" id="1.50.10.10">
    <property type="match status" value="1"/>
</dbReference>
<organism evidence="10 11">
    <name type="scientific">Fusarium albosuccineum</name>
    <dbReference type="NCBI Taxonomy" id="1237068"/>
    <lineage>
        <taxon>Eukaryota</taxon>
        <taxon>Fungi</taxon>
        <taxon>Dikarya</taxon>
        <taxon>Ascomycota</taxon>
        <taxon>Pezizomycotina</taxon>
        <taxon>Sordariomycetes</taxon>
        <taxon>Hypocreomycetidae</taxon>
        <taxon>Hypocreales</taxon>
        <taxon>Nectriaceae</taxon>
        <taxon>Fusarium</taxon>
        <taxon>Fusarium decemcellulare species complex</taxon>
    </lineage>
</organism>
<comment type="caution">
    <text evidence="10">The sequence shown here is derived from an EMBL/GenBank/DDBJ whole genome shotgun (WGS) entry which is preliminary data.</text>
</comment>
<dbReference type="GO" id="GO:0004571">
    <property type="term" value="F:mannosyl-oligosaccharide 1,2-alpha-mannosidase activity"/>
    <property type="evidence" value="ECO:0007669"/>
    <property type="project" value="InterPro"/>
</dbReference>
<dbReference type="UniPathway" id="UPA00378"/>
<reference evidence="10 11" key="1">
    <citation type="submission" date="2020-01" db="EMBL/GenBank/DDBJ databases">
        <title>Identification and distribution of gene clusters putatively required for synthesis of sphingolipid metabolism inhibitors in phylogenetically diverse species of the filamentous fungus Fusarium.</title>
        <authorList>
            <person name="Kim H.-S."/>
            <person name="Busman M."/>
            <person name="Brown D.W."/>
            <person name="Divon H."/>
            <person name="Uhlig S."/>
            <person name="Proctor R.H."/>
        </authorList>
    </citation>
    <scope>NUCLEOTIDE SEQUENCE [LARGE SCALE GENOMIC DNA]</scope>
    <source>
        <strain evidence="10 11">NRRL 20459</strain>
    </source>
</reference>
<dbReference type="PANTHER" id="PTHR11742:SF89">
    <property type="entry name" value="ALPHA-1,2-MANNOSIDASE"/>
    <property type="match status" value="1"/>
</dbReference>
<dbReference type="PRINTS" id="PR00747">
    <property type="entry name" value="GLYHDRLASE47"/>
</dbReference>
<keyword evidence="7" id="KW-0479">Metal-binding</keyword>
<comment type="pathway">
    <text evidence="2">Protein modification; protein glycosylation.</text>
</comment>
<dbReference type="AlphaFoldDB" id="A0A8H4LN16"/>
<dbReference type="GO" id="GO:0036503">
    <property type="term" value="P:ERAD pathway"/>
    <property type="evidence" value="ECO:0007669"/>
    <property type="project" value="UniProtKB-ARBA"/>
</dbReference>
<dbReference type="InterPro" id="IPR001382">
    <property type="entry name" value="Glyco_hydro_47"/>
</dbReference>
<protein>
    <recommendedName>
        <fullName evidence="9">alpha-1,2-Mannosidase</fullName>
        <ecNumber evidence="9">3.2.1.-</ecNumber>
    </recommendedName>
</protein>
<evidence type="ECO:0000256" key="6">
    <source>
        <dbReference type="PIRSR" id="PIRSR601382-1"/>
    </source>
</evidence>
<dbReference type="EMBL" id="JAADYS010000354">
    <property type="protein sequence ID" value="KAF4470394.1"/>
    <property type="molecule type" value="Genomic_DNA"/>
</dbReference>
<dbReference type="OrthoDB" id="8118055at2759"/>
<feature type="active site" description="Proton donor" evidence="6">
    <location>
        <position position="440"/>
    </location>
</feature>
<proteinExistence type="inferred from homology"/>
<dbReference type="InterPro" id="IPR012341">
    <property type="entry name" value="6hp_glycosidase-like_sf"/>
</dbReference>
<evidence type="ECO:0000256" key="7">
    <source>
        <dbReference type="PIRSR" id="PIRSR601382-2"/>
    </source>
</evidence>
<dbReference type="EC" id="3.2.1.-" evidence="9"/>
<dbReference type="GO" id="GO:0005975">
    <property type="term" value="P:carbohydrate metabolic process"/>
    <property type="evidence" value="ECO:0007669"/>
    <property type="project" value="InterPro"/>
</dbReference>
<keyword evidence="7" id="KW-0106">Calcium</keyword>
<dbReference type="InterPro" id="IPR036026">
    <property type="entry name" value="Seven-hairpin_glycosidases"/>
</dbReference>
<name>A0A8H4LN16_9HYPO</name>
<evidence type="ECO:0000313" key="10">
    <source>
        <dbReference type="EMBL" id="KAF4470394.1"/>
    </source>
</evidence>
<dbReference type="GO" id="GO:0005509">
    <property type="term" value="F:calcium ion binding"/>
    <property type="evidence" value="ECO:0007669"/>
    <property type="project" value="InterPro"/>
</dbReference>
<gene>
    <name evidence="10" type="ORF">FALBO_2712</name>
</gene>
<dbReference type="InterPro" id="IPR050749">
    <property type="entry name" value="Glycosyl_Hydrolase_47"/>
</dbReference>
<dbReference type="GO" id="GO:0016020">
    <property type="term" value="C:membrane"/>
    <property type="evidence" value="ECO:0007669"/>
    <property type="project" value="InterPro"/>
</dbReference>
<dbReference type="FunFam" id="1.50.10.10:FF:000037">
    <property type="entry name" value="alpha-1,2-Mannosidase"/>
    <property type="match status" value="1"/>
</dbReference>
<evidence type="ECO:0000256" key="8">
    <source>
        <dbReference type="PIRSR" id="PIRSR601382-3"/>
    </source>
</evidence>
<evidence type="ECO:0000256" key="3">
    <source>
        <dbReference type="ARBA" id="ARBA00007658"/>
    </source>
</evidence>
<dbReference type="Pfam" id="PF01532">
    <property type="entry name" value="Glyco_hydro_47"/>
    <property type="match status" value="1"/>
</dbReference>
<feature type="active site" description="Proton donor" evidence="6">
    <location>
        <position position="186"/>
    </location>
</feature>
<keyword evidence="5 8" id="KW-1015">Disulfide bond</keyword>
<feature type="active site" evidence="6">
    <location>
        <position position="322"/>
    </location>
</feature>
<keyword evidence="9" id="KW-0326">Glycosidase</keyword>
<feature type="active site" evidence="6">
    <location>
        <position position="504"/>
    </location>
</feature>
<keyword evidence="4 9" id="KW-0378">Hydrolase</keyword>
<evidence type="ECO:0000256" key="4">
    <source>
        <dbReference type="ARBA" id="ARBA00022801"/>
    </source>
</evidence>
<feature type="binding site" evidence="7">
    <location>
        <position position="592"/>
    </location>
    <ligand>
        <name>Ca(2+)</name>
        <dbReference type="ChEBI" id="CHEBI:29108"/>
    </ligand>
</feature>
<feature type="disulfide bond" evidence="8">
    <location>
        <begin position="397"/>
        <end position="426"/>
    </location>
</feature>
<evidence type="ECO:0000256" key="5">
    <source>
        <dbReference type="ARBA" id="ARBA00023157"/>
    </source>
</evidence>
<accession>A0A8H4LN16</accession>
<dbReference type="PANTHER" id="PTHR11742">
    <property type="entry name" value="MANNOSYL-OLIGOSACCHARIDE ALPHA-1,2-MANNOSIDASE-RELATED"/>
    <property type="match status" value="1"/>
</dbReference>